<accession>A0ABM7NWU0</accession>
<organism evidence="1 2">
    <name type="scientific">Prevotella herbatica</name>
    <dbReference type="NCBI Taxonomy" id="2801997"/>
    <lineage>
        <taxon>Bacteria</taxon>
        <taxon>Pseudomonadati</taxon>
        <taxon>Bacteroidota</taxon>
        <taxon>Bacteroidia</taxon>
        <taxon>Bacteroidales</taxon>
        <taxon>Prevotellaceae</taxon>
        <taxon>Prevotella</taxon>
    </lineage>
</organism>
<dbReference type="EMBL" id="AP024484">
    <property type="protein sequence ID" value="BCS84977.1"/>
    <property type="molecule type" value="Genomic_DNA"/>
</dbReference>
<dbReference type="SUPFAM" id="SSF56935">
    <property type="entry name" value="Porins"/>
    <property type="match status" value="1"/>
</dbReference>
<dbReference type="InterPro" id="IPR023614">
    <property type="entry name" value="Porin_dom_sf"/>
</dbReference>
<gene>
    <name evidence="1" type="ORF">prwr041_08700</name>
</gene>
<dbReference type="Gene3D" id="2.40.160.10">
    <property type="entry name" value="Porin"/>
    <property type="match status" value="1"/>
</dbReference>
<dbReference type="Proteomes" id="UP001319045">
    <property type="component" value="Chromosome"/>
</dbReference>
<name>A0ABM7NWU0_9BACT</name>
<evidence type="ECO:0000313" key="1">
    <source>
        <dbReference type="EMBL" id="BCS84977.1"/>
    </source>
</evidence>
<protein>
    <recommendedName>
        <fullName evidence="3">Porin</fullName>
    </recommendedName>
</protein>
<evidence type="ECO:0008006" key="3">
    <source>
        <dbReference type="Google" id="ProtNLM"/>
    </source>
</evidence>
<sequence length="317" mass="34768">MLAAAGMAQETTSTFKPSGRPIATVFTDFRVQSTDGKTNTAFEISRAYLGYAYNFSPYFSAKAVMDVTDKNNGYQGSAYTAYIKNAYGEYSRNGLTIDFGLIGTNTFNLQEALWGKRYLLKSFQDLNGYASSADLGLGIKYQIVPELSIDAQVVNGEGYKSLQSDSAVKVSAGLTYQPIKKLYLRVYGDYQKKLEAQTTFNAMIAYKDDKFTVGGEYNLQTGHNKVKDHNFNGLSFWGTYNPCKTFAVFGRYDNLTSKKLNGASNGWNATDGNLYTAGLEILPAKGVAISPNVQISDPSKSGSKTSTSYLVSFKYSL</sequence>
<keyword evidence="2" id="KW-1185">Reference proteome</keyword>
<proteinExistence type="predicted"/>
<reference evidence="1 2" key="1">
    <citation type="journal article" date="2022" name="Int. J. Syst. Evol. Microbiol.">
        <title>Prevotella herbatica sp. nov., a plant polysaccharide-decomposing anaerobic bacterium isolated from a methanogenic reactor.</title>
        <authorList>
            <person name="Uek A."/>
            <person name="Tonouchi A."/>
            <person name="Kaku N."/>
            <person name="Ueki K."/>
        </authorList>
    </citation>
    <scope>NUCLEOTIDE SEQUENCE [LARGE SCALE GENOMIC DNA]</scope>
    <source>
        <strain evidence="1 2">WR041</strain>
    </source>
</reference>
<evidence type="ECO:0000313" key="2">
    <source>
        <dbReference type="Proteomes" id="UP001319045"/>
    </source>
</evidence>